<keyword evidence="3" id="KW-1003">Cell membrane</keyword>
<organism evidence="9 10">
    <name type="scientific">Formimonas warabiya</name>
    <dbReference type="NCBI Taxonomy" id="1761012"/>
    <lineage>
        <taxon>Bacteria</taxon>
        <taxon>Bacillati</taxon>
        <taxon>Bacillota</taxon>
        <taxon>Clostridia</taxon>
        <taxon>Eubacteriales</taxon>
        <taxon>Peptococcaceae</taxon>
        <taxon>Candidatus Formimonas</taxon>
    </lineage>
</organism>
<feature type="transmembrane region" description="Helical" evidence="7">
    <location>
        <begin position="30"/>
        <end position="50"/>
    </location>
</feature>
<dbReference type="GO" id="GO:0005886">
    <property type="term" value="C:plasma membrane"/>
    <property type="evidence" value="ECO:0007669"/>
    <property type="project" value="UniProtKB-SubCell"/>
</dbReference>
<evidence type="ECO:0000313" key="10">
    <source>
        <dbReference type="Proteomes" id="UP000323521"/>
    </source>
</evidence>
<dbReference type="InterPro" id="IPR036259">
    <property type="entry name" value="MFS_trans_sf"/>
</dbReference>
<dbReference type="PANTHER" id="PTHR23501:SF191">
    <property type="entry name" value="VACUOLAR BASIC AMINO ACID TRANSPORTER 4"/>
    <property type="match status" value="1"/>
</dbReference>
<feature type="transmembrane region" description="Helical" evidence="7">
    <location>
        <begin position="338"/>
        <end position="363"/>
    </location>
</feature>
<feature type="transmembrane region" description="Helical" evidence="7">
    <location>
        <begin position="148"/>
        <end position="170"/>
    </location>
</feature>
<dbReference type="FunFam" id="1.20.1720.10:FF:000004">
    <property type="entry name" value="EmrB/QacA family drug resistance transporter"/>
    <property type="match status" value="1"/>
</dbReference>
<dbReference type="CDD" id="cd17502">
    <property type="entry name" value="MFS_Azr1_MDR_like"/>
    <property type="match status" value="1"/>
</dbReference>
<comment type="subcellular location">
    <subcellularLocation>
        <location evidence="1">Cell membrane</location>
        <topology evidence="1">Multi-pass membrane protein</topology>
    </subcellularLocation>
</comment>
<sequence>MVAMFLGAVEGTVVTTAMPTIVRELHGFQLISWVFSVYLLTSAVSTPVYGKLADLYGRKNTLSVGIIIFIVGSTLCGLSGNMVHLILFRALQGLGAGAIFTVTYTIVGDIFSLAERAKVQGWLGTVWGIASLAGPFLGGFLIDYLSWHWVFFINLPFGILSVLLLKRNLVERFARKKHQMDYAGILVLSLAIMALLIGVLRVGNSQEQNPWFTYTSFISAAVLVGALYLIERKAEEPVIPLEILTRDNTAVNVISFLVAAVLMGADVYLPIYIQNVLGFKATLSGLAMAPMSLSWLLASVFLAKAIPRLGERVVTIFSTFILLGSCFLLLALGMKSSLFLVVICVFVMGIGFGGSFTTLTIVIQESVGYHQRGAATAFNSLVRTLGQTIGVSILGTLLNLKIVQYFNHIGIKGVNPDSLYAKANLAAGLDLDKVKESLNFSLHHVFLAIIGLSILSWFFSFALRSGLKKRLPNADE</sequence>
<dbReference type="SUPFAM" id="SSF103473">
    <property type="entry name" value="MFS general substrate transporter"/>
    <property type="match status" value="1"/>
</dbReference>
<feature type="transmembrane region" description="Helical" evidence="7">
    <location>
        <begin position="251"/>
        <end position="273"/>
    </location>
</feature>
<evidence type="ECO:0000256" key="5">
    <source>
        <dbReference type="ARBA" id="ARBA00022989"/>
    </source>
</evidence>
<name>A0A3G1L2J7_FORW1</name>
<dbReference type="Gene3D" id="1.20.1250.20">
    <property type="entry name" value="MFS general substrate transporter like domains"/>
    <property type="match status" value="1"/>
</dbReference>
<feature type="domain" description="Major facilitator superfamily (MFS) profile" evidence="8">
    <location>
        <begin position="1"/>
        <end position="468"/>
    </location>
</feature>
<feature type="transmembrane region" description="Helical" evidence="7">
    <location>
        <begin position="62"/>
        <end position="80"/>
    </location>
</feature>
<feature type="transmembrane region" description="Helical" evidence="7">
    <location>
        <begin position="442"/>
        <end position="463"/>
    </location>
</feature>
<dbReference type="Pfam" id="PF07690">
    <property type="entry name" value="MFS_1"/>
    <property type="match status" value="1"/>
</dbReference>
<proteinExistence type="predicted"/>
<dbReference type="InterPro" id="IPR011701">
    <property type="entry name" value="MFS"/>
</dbReference>
<feature type="transmembrane region" description="Helical" evidence="7">
    <location>
        <begin position="285"/>
        <end position="306"/>
    </location>
</feature>
<dbReference type="PRINTS" id="PR01036">
    <property type="entry name" value="TCRTETB"/>
</dbReference>
<evidence type="ECO:0000259" key="8">
    <source>
        <dbReference type="PROSITE" id="PS50850"/>
    </source>
</evidence>
<dbReference type="InterPro" id="IPR020846">
    <property type="entry name" value="MFS_dom"/>
</dbReference>
<dbReference type="PROSITE" id="PS50850">
    <property type="entry name" value="MFS"/>
    <property type="match status" value="1"/>
</dbReference>
<evidence type="ECO:0000256" key="3">
    <source>
        <dbReference type="ARBA" id="ARBA00022475"/>
    </source>
</evidence>
<gene>
    <name evidence="9" type="ORF">DCMF_24160</name>
</gene>
<dbReference type="GO" id="GO:0022857">
    <property type="term" value="F:transmembrane transporter activity"/>
    <property type="evidence" value="ECO:0007669"/>
    <property type="project" value="InterPro"/>
</dbReference>
<keyword evidence="4 7" id="KW-0812">Transmembrane</keyword>
<evidence type="ECO:0000256" key="7">
    <source>
        <dbReference type="SAM" id="Phobius"/>
    </source>
</evidence>
<feature type="transmembrane region" description="Helical" evidence="7">
    <location>
        <begin position="119"/>
        <end position="142"/>
    </location>
</feature>
<dbReference type="EMBL" id="CP017634">
    <property type="protein sequence ID" value="ATW28868.1"/>
    <property type="molecule type" value="Genomic_DNA"/>
</dbReference>
<feature type="transmembrane region" description="Helical" evidence="7">
    <location>
        <begin position="182"/>
        <end position="199"/>
    </location>
</feature>
<keyword evidence="2" id="KW-0813">Transport</keyword>
<feature type="transmembrane region" description="Helical" evidence="7">
    <location>
        <begin position="211"/>
        <end position="230"/>
    </location>
</feature>
<reference evidence="9 10" key="1">
    <citation type="submission" date="2016-10" db="EMBL/GenBank/DDBJ databases">
        <title>Complete Genome Sequence of Peptococcaceae strain DCMF.</title>
        <authorList>
            <person name="Edwards R.J."/>
            <person name="Holland S.I."/>
            <person name="Deshpande N.P."/>
            <person name="Wong Y.K."/>
            <person name="Ertan H."/>
            <person name="Manefield M."/>
            <person name="Russell T.L."/>
            <person name="Lee M.J."/>
        </authorList>
    </citation>
    <scope>NUCLEOTIDE SEQUENCE [LARGE SCALE GENOMIC DNA]</scope>
    <source>
        <strain evidence="9 10">DCMF</strain>
    </source>
</reference>
<keyword evidence="10" id="KW-1185">Reference proteome</keyword>
<feature type="transmembrane region" description="Helical" evidence="7">
    <location>
        <begin position="86"/>
        <end position="107"/>
    </location>
</feature>
<evidence type="ECO:0000256" key="1">
    <source>
        <dbReference type="ARBA" id="ARBA00004651"/>
    </source>
</evidence>
<dbReference type="Gene3D" id="1.20.1720.10">
    <property type="entry name" value="Multidrug resistance protein D"/>
    <property type="match status" value="1"/>
</dbReference>
<feature type="transmembrane region" description="Helical" evidence="7">
    <location>
        <begin position="384"/>
        <end position="406"/>
    </location>
</feature>
<feature type="transmembrane region" description="Helical" evidence="7">
    <location>
        <begin position="313"/>
        <end position="332"/>
    </location>
</feature>
<protein>
    <submittedName>
        <fullName evidence="9">MFS transporter</fullName>
    </submittedName>
</protein>
<dbReference type="Proteomes" id="UP000323521">
    <property type="component" value="Chromosome"/>
</dbReference>
<keyword evidence="5 7" id="KW-1133">Transmembrane helix</keyword>
<evidence type="ECO:0000256" key="2">
    <source>
        <dbReference type="ARBA" id="ARBA00022448"/>
    </source>
</evidence>
<dbReference type="KEGG" id="fwa:DCMF_24160"/>
<evidence type="ECO:0000256" key="6">
    <source>
        <dbReference type="ARBA" id="ARBA00023136"/>
    </source>
</evidence>
<accession>A0A3G1L2J7</accession>
<keyword evidence="6 7" id="KW-0472">Membrane</keyword>
<evidence type="ECO:0000313" key="9">
    <source>
        <dbReference type="EMBL" id="ATW28868.1"/>
    </source>
</evidence>
<dbReference type="AlphaFoldDB" id="A0A3G1L2J7"/>
<dbReference type="PANTHER" id="PTHR23501">
    <property type="entry name" value="MAJOR FACILITATOR SUPERFAMILY"/>
    <property type="match status" value="1"/>
</dbReference>
<evidence type="ECO:0000256" key="4">
    <source>
        <dbReference type="ARBA" id="ARBA00022692"/>
    </source>
</evidence>